<protein>
    <submittedName>
        <fullName evidence="1">Uncharacterized protein</fullName>
    </submittedName>
</protein>
<sequence length="117" mass="12726">MAAAYGKREREREGVERLVCKGTEVSGAAGAHLRHRAGTAARPHGGGSCRASGASCGRVTEWLMESLRKDATEADMACPGPRRKRKWQRRKGSLPLELQAHQTVAFNRAMVGVGRAW</sequence>
<name>A0A0A9EL18_ARUDO</name>
<reference evidence="1" key="2">
    <citation type="journal article" date="2015" name="Data Brief">
        <title>Shoot transcriptome of the giant reed, Arundo donax.</title>
        <authorList>
            <person name="Barrero R.A."/>
            <person name="Guerrero F.D."/>
            <person name="Moolhuijzen P."/>
            <person name="Goolsby J.A."/>
            <person name="Tidwell J."/>
            <person name="Bellgard S.E."/>
            <person name="Bellgard M.I."/>
        </authorList>
    </citation>
    <scope>NUCLEOTIDE SEQUENCE</scope>
    <source>
        <tissue evidence="1">Shoot tissue taken approximately 20 cm above the soil surface</tissue>
    </source>
</reference>
<dbReference type="EMBL" id="GBRH01196456">
    <property type="protein sequence ID" value="JAE01440.1"/>
    <property type="molecule type" value="Transcribed_RNA"/>
</dbReference>
<accession>A0A0A9EL18</accession>
<proteinExistence type="predicted"/>
<organism evidence="1">
    <name type="scientific">Arundo donax</name>
    <name type="common">Giant reed</name>
    <name type="synonym">Donax arundinaceus</name>
    <dbReference type="NCBI Taxonomy" id="35708"/>
    <lineage>
        <taxon>Eukaryota</taxon>
        <taxon>Viridiplantae</taxon>
        <taxon>Streptophyta</taxon>
        <taxon>Embryophyta</taxon>
        <taxon>Tracheophyta</taxon>
        <taxon>Spermatophyta</taxon>
        <taxon>Magnoliopsida</taxon>
        <taxon>Liliopsida</taxon>
        <taxon>Poales</taxon>
        <taxon>Poaceae</taxon>
        <taxon>PACMAD clade</taxon>
        <taxon>Arundinoideae</taxon>
        <taxon>Arundineae</taxon>
        <taxon>Arundo</taxon>
    </lineage>
</organism>
<reference evidence="1" key="1">
    <citation type="submission" date="2014-09" db="EMBL/GenBank/DDBJ databases">
        <authorList>
            <person name="Magalhaes I.L.F."/>
            <person name="Oliveira U."/>
            <person name="Santos F.R."/>
            <person name="Vidigal T.H.D.A."/>
            <person name="Brescovit A.D."/>
            <person name="Santos A.J."/>
        </authorList>
    </citation>
    <scope>NUCLEOTIDE SEQUENCE</scope>
    <source>
        <tissue evidence="1">Shoot tissue taken approximately 20 cm above the soil surface</tissue>
    </source>
</reference>
<dbReference type="AlphaFoldDB" id="A0A0A9EL18"/>
<evidence type="ECO:0000313" key="1">
    <source>
        <dbReference type="EMBL" id="JAE01440.1"/>
    </source>
</evidence>